<organism evidence="3 4">
    <name type="scientific">Clostridium cadaveris</name>
    <dbReference type="NCBI Taxonomy" id="1529"/>
    <lineage>
        <taxon>Bacteria</taxon>
        <taxon>Bacillati</taxon>
        <taxon>Bacillota</taxon>
        <taxon>Clostridia</taxon>
        <taxon>Eubacteriales</taxon>
        <taxon>Clostridiaceae</taxon>
        <taxon>Clostridium</taxon>
    </lineage>
</organism>
<evidence type="ECO:0000313" key="3">
    <source>
        <dbReference type="EMBL" id="SFG11329.1"/>
    </source>
</evidence>
<protein>
    <submittedName>
        <fullName evidence="3">Zinc dependent phospholipase C</fullName>
    </submittedName>
</protein>
<dbReference type="Proteomes" id="UP000246114">
    <property type="component" value="Unassembled WGS sequence"/>
</dbReference>
<evidence type="ECO:0000259" key="1">
    <source>
        <dbReference type="Pfam" id="PF00882"/>
    </source>
</evidence>
<feature type="domain" description="Phospholipase C/D" evidence="1">
    <location>
        <begin position="5"/>
        <end position="159"/>
    </location>
</feature>
<sequence>MLVNTHKLIGNMLLDQLDLNKYEMLKSNSFLWGNIKPDCASKYKFKKHYQEESFEMITKKIEFLSSLTLDDLGYVYNIGKFNQELGVICHFLCDFFCVPHYERWEFKSADATKRHIIYERELNKYSKDYRFKSETFNDFKIDDIDTFLLSFLDEYKEEQDYRNDLSYAYFICYNVLNSILSNVVRNSKDRKYITILGCTATKKFNIAY</sequence>
<dbReference type="GO" id="GO:0016788">
    <property type="term" value="F:hydrolase activity, acting on ester bonds"/>
    <property type="evidence" value="ECO:0007669"/>
    <property type="project" value="InterPro"/>
</dbReference>
<dbReference type="RefSeq" id="WP_051196334.1">
    <property type="nucleotide sequence ID" value="NZ_BAAACD010000039.1"/>
</dbReference>
<keyword evidence="4" id="KW-1185">Reference proteome</keyword>
<accession>A0A1I2P8B6</accession>
<dbReference type="EMBL" id="FOOE01000026">
    <property type="protein sequence ID" value="SFG11329.1"/>
    <property type="molecule type" value="Genomic_DNA"/>
</dbReference>
<proteinExistence type="predicted"/>
<dbReference type="AlphaFoldDB" id="A0A1I2P8B6"/>
<reference evidence="2 5" key="2">
    <citation type="submission" date="2018-03" db="EMBL/GenBank/DDBJ databases">
        <title>The uncultured portion of the human microbiome is neutrally assembled.</title>
        <authorList>
            <person name="Jeraldo P."/>
            <person name="Boardman L."/>
            <person name="White B.A."/>
            <person name="Nelson H."/>
            <person name="Goldenfeld N."/>
            <person name="Chia N."/>
        </authorList>
    </citation>
    <scope>NUCLEOTIDE SEQUENCE [LARGE SCALE GENOMIC DNA]</scope>
    <source>
        <strain evidence="2">CIM:MAG 903</strain>
    </source>
</reference>
<evidence type="ECO:0000313" key="4">
    <source>
        <dbReference type="Proteomes" id="UP000182135"/>
    </source>
</evidence>
<dbReference type="Pfam" id="PF00882">
    <property type="entry name" value="Zn_dep_PLPC"/>
    <property type="match status" value="1"/>
</dbReference>
<dbReference type="Proteomes" id="UP000182135">
    <property type="component" value="Unassembled WGS sequence"/>
</dbReference>
<reference evidence="3 4" key="1">
    <citation type="submission" date="2016-10" db="EMBL/GenBank/DDBJ databases">
        <authorList>
            <person name="de Groot N.N."/>
        </authorList>
    </citation>
    <scope>NUCLEOTIDE SEQUENCE [LARGE SCALE GENOMIC DNA]</scope>
    <source>
        <strain evidence="3 4">NLAE-zl-G419</strain>
    </source>
</reference>
<dbReference type="InterPro" id="IPR008947">
    <property type="entry name" value="PLipase_C/P1_nuclease_dom_sf"/>
</dbReference>
<dbReference type="InterPro" id="IPR029002">
    <property type="entry name" value="PLPC/GPLD1"/>
</dbReference>
<gene>
    <name evidence="2" type="ORF">DBY38_01300</name>
    <name evidence="3" type="ORF">SAMN04487885_12636</name>
</gene>
<dbReference type="OrthoDB" id="2878022at2"/>
<name>A0A1I2P8B6_9CLOT</name>
<dbReference type="STRING" id="1529.SAMN04487885_12636"/>
<dbReference type="SUPFAM" id="SSF48537">
    <property type="entry name" value="Phospholipase C/P1 nuclease"/>
    <property type="match status" value="1"/>
</dbReference>
<dbReference type="eggNOG" id="ENOG5033K39">
    <property type="taxonomic scope" value="Bacteria"/>
</dbReference>
<evidence type="ECO:0000313" key="5">
    <source>
        <dbReference type="Proteomes" id="UP000246114"/>
    </source>
</evidence>
<dbReference type="EMBL" id="QAMZ01000005">
    <property type="protein sequence ID" value="PWL55592.1"/>
    <property type="molecule type" value="Genomic_DNA"/>
</dbReference>
<evidence type="ECO:0000313" key="2">
    <source>
        <dbReference type="EMBL" id="PWL55592.1"/>
    </source>
</evidence>